<evidence type="ECO:0000313" key="3">
    <source>
        <dbReference type="Proteomes" id="UP000683000"/>
    </source>
</evidence>
<feature type="compositionally biased region" description="Basic and acidic residues" evidence="1">
    <location>
        <begin position="242"/>
        <end position="268"/>
    </location>
</feature>
<feature type="region of interest" description="Disordered" evidence="1">
    <location>
        <begin position="34"/>
        <end position="88"/>
    </location>
</feature>
<gene>
    <name evidence="2" type="ORF">JVT61DRAFT_9154</name>
</gene>
<reference evidence="2" key="1">
    <citation type="submission" date="2021-03" db="EMBL/GenBank/DDBJ databases">
        <title>Evolutionary innovations through gain and loss of genes in the ectomycorrhizal Boletales.</title>
        <authorList>
            <person name="Wu G."/>
            <person name="Miyauchi S."/>
            <person name="Morin E."/>
            <person name="Yang Z.-L."/>
            <person name="Xu J."/>
            <person name="Martin F.M."/>
        </authorList>
    </citation>
    <scope>NUCLEOTIDE SEQUENCE</scope>
    <source>
        <strain evidence="2">BR01</strain>
    </source>
</reference>
<organism evidence="2 3">
    <name type="scientific">Boletus reticuloceps</name>
    <dbReference type="NCBI Taxonomy" id="495285"/>
    <lineage>
        <taxon>Eukaryota</taxon>
        <taxon>Fungi</taxon>
        <taxon>Dikarya</taxon>
        <taxon>Basidiomycota</taxon>
        <taxon>Agaricomycotina</taxon>
        <taxon>Agaricomycetes</taxon>
        <taxon>Agaricomycetidae</taxon>
        <taxon>Boletales</taxon>
        <taxon>Boletineae</taxon>
        <taxon>Boletaceae</taxon>
        <taxon>Boletoideae</taxon>
        <taxon>Boletus</taxon>
    </lineage>
</organism>
<feature type="compositionally biased region" description="Polar residues" evidence="1">
    <location>
        <begin position="279"/>
        <end position="296"/>
    </location>
</feature>
<dbReference type="EMBL" id="JAGFBS010000032">
    <property type="protein sequence ID" value="KAG6371799.1"/>
    <property type="molecule type" value="Genomic_DNA"/>
</dbReference>
<keyword evidence="3" id="KW-1185">Reference proteome</keyword>
<evidence type="ECO:0000313" key="2">
    <source>
        <dbReference type="EMBL" id="KAG6371799.1"/>
    </source>
</evidence>
<dbReference type="OrthoDB" id="3244491at2759"/>
<sequence length="359" mass="39868">MPASEFQGPLDFPSLPSLPYNVPEGQLPALGRAHSQPIEISQGPSYGRRTQSESSLDVPVPVPMLRTPPVADNAASEQPASVPSPVPTEIIPPDLTQEEIVIDIQQMGIKVRDFAYELFPVELRAPELFDPILGWDGYEAILDNPSPKRSPLNGKQLRRLLDLGWVSEEVDGYRWEEKDREALEKFDSRPHHPWKALILTKPKKHDLRDVATSRFQWVNAEHLVLQFVNRGFSRVAGVLRGSRHDSEQYQKRQANDATAPEKDPEVPPRLKKRRLSIGAESTASGSQHAPSSSAQFPLTLVDGKPPQQFPAGHPSDKPPRLPPLPTQGALGRPLQRHLSMTTTSSPDPRTTLTQSTNLE</sequence>
<comment type="caution">
    <text evidence="2">The sequence shown here is derived from an EMBL/GenBank/DDBJ whole genome shotgun (WGS) entry which is preliminary data.</text>
</comment>
<feature type="compositionally biased region" description="Polar residues" evidence="1">
    <location>
        <begin position="38"/>
        <end position="55"/>
    </location>
</feature>
<evidence type="ECO:0000256" key="1">
    <source>
        <dbReference type="SAM" id="MobiDB-lite"/>
    </source>
</evidence>
<feature type="region of interest" description="Disordered" evidence="1">
    <location>
        <begin position="241"/>
        <end position="359"/>
    </location>
</feature>
<dbReference type="AlphaFoldDB" id="A0A8I2YGK9"/>
<dbReference type="Proteomes" id="UP000683000">
    <property type="component" value="Unassembled WGS sequence"/>
</dbReference>
<protein>
    <submittedName>
        <fullName evidence="2">Uncharacterized protein</fullName>
    </submittedName>
</protein>
<feature type="compositionally biased region" description="Polar residues" evidence="1">
    <location>
        <begin position="338"/>
        <end position="359"/>
    </location>
</feature>
<name>A0A8I2YGK9_9AGAM</name>
<accession>A0A8I2YGK9</accession>
<proteinExistence type="predicted"/>